<dbReference type="OMA" id="WRVEDDM"/>
<comment type="caution">
    <text evidence="3">The sequence shown here is derived from an EMBL/GenBank/DDBJ whole genome shotgun (WGS) entry which is preliminary data.</text>
</comment>
<evidence type="ECO:0000256" key="1">
    <source>
        <dbReference type="SAM" id="MobiDB-lite"/>
    </source>
</evidence>
<keyword evidence="2" id="KW-1133">Transmembrane helix</keyword>
<dbReference type="Gene3D" id="3.15.10.10">
    <property type="entry name" value="Bactericidal permeability-increasing protein, domain 1"/>
    <property type="match status" value="1"/>
</dbReference>
<name>K0S442_THAOC</name>
<dbReference type="Proteomes" id="UP000266841">
    <property type="component" value="Unassembled WGS sequence"/>
</dbReference>
<keyword evidence="4" id="KW-1185">Reference proteome</keyword>
<dbReference type="eggNOG" id="ENOG502SM95">
    <property type="taxonomic scope" value="Eukaryota"/>
</dbReference>
<reference evidence="3 4" key="1">
    <citation type="journal article" date="2012" name="Genome Biol.">
        <title>Genome and low-iron response of an oceanic diatom adapted to chronic iron limitation.</title>
        <authorList>
            <person name="Lommer M."/>
            <person name="Specht M."/>
            <person name="Roy A.S."/>
            <person name="Kraemer L."/>
            <person name="Andreson R."/>
            <person name="Gutowska M.A."/>
            <person name="Wolf J."/>
            <person name="Bergner S.V."/>
            <person name="Schilhabel M.B."/>
            <person name="Klostermeier U.C."/>
            <person name="Beiko R.G."/>
            <person name="Rosenstiel P."/>
            <person name="Hippler M."/>
            <person name="Laroche J."/>
        </authorList>
    </citation>
    <scope>NUCLEOTIDE SEQUENCE [LARGE SCALE GENOMIC DNA]</scope>
    <source>
        <strain evidence="3 4">CCMP1005</strain>
    </source>
</reference>
<dbReference type="OrthoDB" id="161565at2759"/>
<accession>K0S442</accession>
<keyword evidence="2" id="KW-0812">Transmembrane</keyword>
<organism evidence="3 4">
    <name type="scientific">Thalassiosira oceanica</name>
    <name type="common">Marine diatom</name>
    <dbReference type="NCBI Taxonomy" id="159749"/>
    <lineage>
        <taxon>Eukaryota</taxon>
        <taxon>Sar</taxon>
        <taxon>Stramenopiles</taxon>
        <taxon>Ochrophyta</taxon>
        <taxon>Bacillariophyta</taxon>
        <taxon>Coscinodiscophyceae</taxon>
        <taxon>Thalassiosirophycidae</taxon>
        <taxon>Thalassiosirales</taxon>
        <taxon>Thalassiosiraceae</taxon>
        <taxon>Thalassiosira</taxon>
    </lineage>
</organism>
<dbReference type="EMBL" id="AGNL01020624">
    <property type="protein sequence ID" value="EJK60873.1"/>
    <property type="molecule type" value="Genomic_DNA"/>
</dbReference>
<evidence type="ECO:0000313" key="3">
    <source>
        <dbReference type="EMBL" id="EJK60873.1"/>
    </source>
</evidence>
<feature type="transmembrane region" description="Helical" evidence="2">
    <location>
        <begin position="145"/>
        <end position="163"/>
    </location>
</feature>
<keyword evidence="2" id="KW-0472">Membrane</keyword>
<gene>
    <name evidence="3" type="ORF">THAOC_18715</name>
</gene>
<feature type="transmembrane region" description="Helical" evidence="2">
    <location>
        <begin position="170"/>
        <end position="188"/>
    </location>
</feature>
<proteinExistence type="predicted"/>
<feature type="region of interest" description="Disordered" evidence="1">
    <location>
        <begin position="262"/>
        <end position="283"/>
    </location>
</feature>
<evidence type="ECO:0000256" key="2">
    <source>
        <dbReference type="SAM" id="Phobius"/>
    </source>
</evidence>
<protein>
    <submittedName>
        <fullName evidence="3">Uncharacterized protein</fullName>
    </submittedName>
</protein>
<evidence type="ECO:0000313" key="4">
    <source>
        <dbReference type="Proteomes" id="UP000266841"/>
    </source>
</evidence>
<sequence length="1750" mass="195732">MSASNMECVVVGDGVEGHIMLAAGEHGDANVPPPNTDMTHGVNAGTAVHRMERELPDSIEDSLGGRPRRDPVGETIARLLNQGKIPGFGYDGKPDQTQQEGFKLIPVLSARNFRAVKRILGSLWEGYSSDRAHNMTASCGEGGDSVWFIFKILALCYVVVYSLNDIVIRSVAELFFISILGTIASVLVDYEEVKCGVVVLVDIITPSFIKSFAAAFAKSVSWIIARVEHNYLWGGYFQGRVQLWSDEGRLEKFRRKHRRLMANMNDQKRNKRDRNKSKAERMRREKLGWSFTSDEMAKMKQEIWERDRIEITSKELVRCPPTFFPEKLAVPKDPRRQEESSRHLDALQFCHRMVLLSERQQNVQVSISMDASDGHKCPSRQPGQKVISPRESIEVQFPKVGIDSSKHSRLASDTSFMSFSDASTNAFDHLDDEQDNDDELSIGTYTSESTAQSMPWMLVGAKITHKLLNSRKLQRVIANPDAAQNLLPEDAKMLIDSAKKEITPTKASTLDGAGSFKDQLSLSVSEVTNTSPSDVELKKPVHGMWTDAGAVASTPRANFGAFTLASSPNRPQDKIEEGVEGVIQLNSFQSRSQQPLQTITLMTQTPTTLNLESAPTPLQNNTSRRLFGGLVDRKQSSSLPPSMQVTRLAPIEAGVKIVVPLFPPNIITSAEINDSSFYQMHKTDCLAIHLLLDKALLRGSKFAEMNVRILDEWNYVPRHSKYPIGSCVATTFGVGVLVGWRVEDDMHVIRSLWKRNGPGSGLAYLRRDSVHSVVEAAVGFDVETSHYGPGSVVAYVKGGRCNTSGRYLVRVTGRYRIKTVEMKRNQIMRCHGATFVPITEHIRAAAQYRLQVLCYKAKLREQMLNNPSRGVREKGMWRHFSEYIDLFANSFSKAISEDPDFDKEVDKLVSHIINLLDENIASQKSSKDEDIVVSDILEAGLNGPDSATVNSSGENSVKSNESDFTAGWNMNDLFGNFFMTPAEEENVVTDNLDILRQTQAFEDAHDSVEILIRVLVRTVTVARSSVPNRPKLHMALAVIHEGLLFVRQVLRVQRKHTSKRLVEAWFRALNELSNTFGPLKKRGEKLGVRLAKRFKKHGNVAKKRILRFVDIILSDTQLLFALELGDWRKALTRLEVSIVKASVTDATTVEQMHKGIAMMNLAPRKRDHKSRAAANRNTQKAVNFAKLMKVVASPGRSLLRLLTLDDVLLVFDRILVRVFEKDPHCSMVINIWASTFHSIRHLRTLNNMEISGRLWKTVLDAIDEELSFAISEIPQATKDFVEPFVKLFSLGVSQFHLIQSGSSNDDWLDFLLADDAVGIIEELDLKFIASLEGFCKDIKQVVQVLPYIKTIDNDILDLMDEFDFDLLLKEISDSIGDAEKLKDYITDRSIVLVERFLDYLPRMSIPIERIELQDGWVLTCRGKDGGDLRLSDISVARENLLCRVAGSSDNVFHPITGKSSYVCAPKHESPRHKVSPIIDTEGEPTVLNDILDLIHSAKSHGNWVAGMGDLKDASHFDGVPYPLNGLPLSNDLKMQIDLWQTSAISDFELLQTAIREVSKQIQLHKDLEESGATLKPKPAVQTFNPSVDPTLLFLDIKKLTLCLHEFGFRIEKECPTIFDPVFEGSASIQVKNVSITLKVEIKKENVLRQGNEVPVPVLQLAKYEVGIEHLQLEFMDTGADWLLNSVLNGLSLQITTIVQDNLKDQLETQVGQSCPFAPTIDFAASHTHTYVFDSGAKCIGAGEQSCRLQP</sequence>